<gene>
    <name evidence="1" type="ORF">LOK49_LG12G00874</name>
</gene>
<name>A0ACC0FU18_9ERIC</name>
<accession>A0ACC0FU18</accession>
<proteinExistence type="predicted"/>
<keyword evidence="2" id="KW-1185">Reference proteome</keyword>
<keyword evidence="1" id="KW-0575">Peroxidase</keyword>
<dbReference type="EMBL" id="CM045770">
    <property type="protein sequence ID" value="KAI7992277.1"/>
    <property type="molecule type" value="Genomic_DNA"/>
</dbReference>
<evidence type="ECO:0000313" key="1">
    <source>
        <dbReference type="EMBL" id="KAI7992277.1"/>
    </source>
</evidence>
<comment type="caution">
    <text evidence="1">The sequence shown here is derived from an EMBL/GenBank/DDBJ whole genome shotgun (WGS) entry which is preliminary data.</text>
</comment>
<protein>
    <submittedName>
        <fullName evidence="1">Peroxidase 5</fullName>
    </submittedName>
</protein>
<sequence>MHLNYLSPYLAITTSSCLLQLCAIYLSALLRSVSLVLNMDPNCSRFQVLALVISSCLIFSFSISAMASPVVVPLKLGFYQTTCPSAEAIVRKAVSKAISKNSGIAAGLIRMHFHDCFVRGCDGSVLLDSTPGKPAEKEHPANNPSLRGFEVIDEAKAQIEAICPKTVSCADIVAFAARDSAFMAGGINYAVPAGRRDGRVSLSDDIPQNLPAPFFNATQLEDNFARKGLSRDEMVTLSGAHSIGVSHCSSFSTRLYSFNATHPQDPSMDPNYAAFLKTKCPPSNAGAAINPTVALDVVTPNRLDNKYYTVLKKHRGVLTSDQTLLSSPSMAKAVMYNAKYGSKWEAKFASAMVRMGYIDVLTGKHGEIRNNCHNVNY</sequence>
<evidence type="ECO:0000313" key="2">
    <source>
        <dbReference type="Proteomes" id="UP001060215"/>
    </source>
</evidence>
<reference evidence="1 2" key="1">
    <citation type="journal article" date="2022" name="Plant J.">
        <title>Chromosome-level genome of Camellia lanceoleosa provides a valuable resource for understanding genome evolution and self-incompatibility.</title>
        <authorList>
            <person name="Gong W."/>
            <person name="Xiao S."/>
            <person name="Wang L."/>
            <person name="Liao Z."/>
            <person name="Chang Y."/>
            <person name="Mo W."/>
            <person name="Hu G."/>
            <person name="Li W."/>
            <person name="Zhao G."/>
            <person name="Zhu H."/>
            <person name="Hu X."/>
            <person name="Ji K."/>
            <person name="Xiang X."/>
            <person name="Song Q."/>
            <person name="Yuan D."/>
            <person name="Jin S."/>
            <person name="Zhang L."/>
        </authorList>
    </citation>
    <scope>NUCLEOTIDE SEQUENCE [LARGE SCALE GENOMIC DNA]</scope>
    <source>
        <strain evidence="1">SQ_2022a</strain>
    </source>
</reference>
<keyword evidence="1" id="KW-0560">Oxidoreductase</keyword>
<organism evidence="1 2">
    <name type="scientific">Camellia lanceoleosa</name>
    <dbReference type="NCBI Taxonomy" id="1840588"/>
    <lineage>
        <taxon>Eukaryota</taxon>
        <taxon>Viridiplantae</taxon>
        <taxon>Streptophyta</taxon>
        <taxon>Embryophyta</taxon>
        <taxon>Tracheophyta</taxon>
        <taxon>Spermatophyta</taxon>
        <taxon>Magnoliopsida</taxon>
        <taxon>eudicotyledons</taxon>
        <taxon>Gunneridae</taxon>
        <taxon>Pentapetalae</taxon>
        <taxon>asterids</taxon>
        <taxon>Ericales</taxon>
        <taxon>Theaceae</taxon>
        <taxon>Camellia</taxon>
    </lineage>
</organism>
<dbReference type="Proteomes" id="UP001060215">
    <property type="component" value="Chromosome 13"/>
</dbReference>